<evidence type="ECO:0000313" key="2">
    <source>
        <dbReference type="Proteomes" id="UP000184185"/>
    </source>
</evidence>
<accession>A0A1M6KP59</accession>
<dbReference type="AlphaFoldDB" id="A0A1M6KP59"/>
<name>A0A1M6KP59_PSEXY</name>
<organism evidence="1 2">
    <name type="scientific">Pseudobutyrivibrio xylanivorans DSM 14809</name>
    <dbReference type="NCBI Taxonomy" id="1123012"/>
    <lineage>
        <taxon>Bacteria</taxon>
        <taxon>Bacillati</taxon>
        <taxon>Bacillota</taxon>
        <taxon>Clostridia</taxon>
        <taxon>Lachnospirales</taxon>
        <taxon>Lachnospiraceae</taxon>
        <taxon>Pseudobutyrivibrio</taxon>
    </lineage>
</organism>
<reference evidence="1 2" key="1">
    <citation type="submission" date="2016-11" db="EMBL/GenBank/DDBJ databases">
        <authorList>
            <person name="Jaros S."/>
            <person name="Januszkiewicz K."/>
            <person name="Wedrychowicz H."/>
        </authorList>
    </citation>
    <scope>NUCLEOTIDE SEQUENCE [LARGE SCALE GENOMIC DNA]</scope>
    <source>
        <strain evidence="1 2">DSM 14809</strain>
    </source>
</reference>
<dbReference type="RefSeq" id="WP_072919277.1">
    <property type="nucleotide sequence ID" value="NZ_FQYQ01000032.1"/>
</dbReference>
<proteinExistence type="predicted"/>
<gene>
    <name evidence="1" type="ORF">SAMN02745725_02911</name>
</gene>
<keyword evidence="2" id="KW-1185">Reference proteome</keyword>
<dbReference type="OrthoDB" id="9818259at2"/>
<sequence>MKELKELIALINLGLEDELAIKNVCDSINCIINQRIIEENVELIADIFGALLVQVQKLYQNDCVPEETYNEIFKFFRNIENISTIANDYEKKNGYVILIDFMRFLHRHNAVDGDNDFTDITDVEDILSDIIEELEKVSFIFDYAINKEYVFPINRMLVFVIKDSKYIHQGSKFTSKDYYALKLAVRFFKKETEDIKLLEDIINESNLQFINYLNDKCLLLDDESMINYQNNGVMIFWNSDDKKVLIRSNYEDYFSKSIDGTMYEVQKETTIDKSVCIGCYVEFDCDKDDMLVSALDLLKFPNRRKDVLQLFCSGYKNIFVDNMIVESKDGKLRPLNPFIEKDGFVIKNSRSYSINDSMHIFSDVSNLSLFISKCNPLNRVCIGTFVKLYSINSNKWDKLLDEAYSEDDFYQNQMIYRWIDNMDDKAFYAQEIAKNLCLELQYCKPKKFVRNGKDDDLKKYNIKSQSFYPFAGDLQELLKYIDDSFDNENITVNEAYVVDDDGVALQILGEKEIVIVENDHIIDSDELLDDYIDKKCYVVRKGDDAYVLEQLMLKVFFELNRIWKGLANFSLVKKVSKVQYDRIVKCMYLHQRALTEKIIEVYPLDDTFEEQAFYRLLHNMIYYGVTENSFDNYARSILGHFFMSFSDIKKDRYFLFEDKNTLYVPKDSYDSDGVLSDVHEKYLKSSSTRDFMNLFNERLEIGKDGKYALCGNEIKHIVFLYDNFELGKATKDSIDSYMDISGHVSAKKKMSANSYRCLINGETKFVSIKNVYETNGCDIAVHAYYGTEEASKAVDEFLDNNYIRHKKTTYYKIITTKIRDLKEYVNGIWDYPEKNEDKFAVIREFNLTYINVFPEEMILNPQKAITLFVRKGDRNIRHTNVSVLGEKVERVIDTNYTETLRSIYAGENIVFEADEDFKSFIKGKTLEEKLEKLNKNYNERYFESLISASNKGILNENNKGVVSAVEQFAEQAFCDYFEKFGVSTTTKNDSTALYLLGTLKLSTRIVIWKKVLLFNKSYYVIDKLSIAYAKSGQIDQANAMIEERLQKGDLTEEEGAILKDSVLQLYNARNSLPIAEDDEAVRSNYKTALKVVDKEHDVRKEFLCIIEMLVG</sequence>
<dbReference type="EMBL" id="FQYQ01000032">
    <property type="protein sequence ID" value="SHJ60710.1"/>
    <property type="molecule type" value="Genomic_DNA"/>
</dbReference>
<dbReference type="Proteomes" id="UP000184185">
    <property type="component" value="Unassembled WGS sequence"/>
</dbReference>
<protein>
    <submittedName>
        <fullName evidence="1">Uncharacterized protein</fullName>
    </submittedName>
</protein>
<evidence type="ECO:0000313" key="1">
    <source>
        <dbReference type="EMBL" id="SHJ60710.1"/>
    </source>
</evidence>